<evidence type="ECO:0000256" key="1">
    <source>
        <dbReference type="SAM" id="MobiDB-lite"/>
    </source>
</evidence>
<dbReference type="RefSeq" id="XP_001460727.1">
    <property type="nucleotide sequence ID" value="XM_001460690.1"/>
</dbReference>
<dbReference type="GeneID" id="5046512"/>
<dbReference type="OMA" id="ENDYNQP"/>
<gene>
    <name evidence="2" type="ORF">GSPATT00004199001</name>
</gene>
<dbReference type="Proteomes" id="UP000000600">
    <property type="component" value="Unassembled WGS sequence"/>
</dbReference>
<protein>
    <submittedName>
        <fullName evidence="2">Uncharacterized protein</fullName>
    </submittedName>
</protein>
<dbReference type="HOGENOM" id="CLU_2054259_0_0_1"/>
<dbReference type="EMBL" id="CT868671">
    <property type="protein sequence ID" value="CAK93330.1"/>
    <property type="molecule type" value="Genomic_DNA"/>
</dbReference>
<dbReference type="InParanoid" id="A0EDG3"/>
<evidence type="ECO:0000313" key="3">
    <source>
        <dbReference type="Proteomes" id="UP000000600"/>
    </source>
</evidence>
<dbReference type="AlphaFoldDB" id="A0EDG3"/>
<evidence type="ECO:0000313" key="2">
    <source>
        <dbReference type="EMBL" id="CAK93330.1"/>
    </source>
</evidence>
<keyword evidence="3" id="KW-1185">Reference proteome</keyword>
<name>A0EDG3_PARTE</name>
<organism evidence="2 3">
    <name type="scientific">Paramecium tetraurelia</name>
    <dbReference type="NCBI Taxonomy" id="5888"/>
    <lineage>
        <taxon>Eukaryota</taxon>
        <taxon>Sar</taxon>
        <taxon>Alveolata</taxon>
        <taxon>Ciliophora</taxon>
        <taxon>Intramacronucleata</taxon>
        <taxon>Oligohymenophorea</taxon>
        <taxon>Peniculida</taxon>
        <taxon>Parameciidae</taxon>
        <taxon>Paramecium</taxon>
    </lineage>
</organism>
<reference evidence="2 3" key="1">
    <citation type="journal article" date="2006" name="Nature">
        <title>Global trends of whole-genome duplications revealed by the ciliate Paramecium tetraurelia.</title>
        <authorList>
            <consortium name="Genoscope"/>
            <person name="Aury J.-M."/>
            <person name="Jaillon O."/>
            <person name="Duret L."/>
            <person name="Noel B."/>
            <person name="Jubin C."/>
            <person name="Porcel B.M."/>
            <person name="Segurens B."/>
            <person name="Daubin V."/>
            <person name="Anthouard V."/>
            <person name="Aiach N."/>
            <person name="Arnaiz O."/>
            <person name="Billaut A."/>
            <person name="Beisson J."/>
            <person name="Blanc I."/>
            <person name="Bouhouche K."/>
            <person name="Camara F."/>
            <person name="Duharcourt S."/>
            <person name="Guigo R."/>
            <person name="Gogendeau D."/>
            <person name="Katinka M."/>
            <person name="Keller A.-M."/>
            <person name="Kissmehl R."/>
            <person name="Klotz C."/>
            <person name="Koll F."/>
            <person name="Le Moue A."/>
            <person name="Lepere C."/>
            <person name="Malinsky S."/>
            <person name="Nowacki M."/>
            <person name="Nowak J.K."/>
            <person name="Plattner H."/>
            <person name="Poulain J."/>
            <person name="Ruiz F."/>
            <person name="Serrano V."/>
            <person name="Zagulski M."/>
            <person name="Dessen P."/>
            <person name="Betermier M."/>
            <person name="Weissenbach J."/>
            <person name="Scarpelli C."/>
            <person name="Schachter V."/>
            <person name="Sperling L."/>
            <person name="Meyer E."/>
            <person name="Cohen J."/>
            <person name="Wincker P."/>
        </authorList>
    </citation>
    <scope>NUCLEOTIDE SEQUENCE [LARGE SCALE GENOMIC DNA]</scope>
    <source>
        <strain evidence="2 3">Stock d4-2</strain>
    </source>
</reference>
<dbReference type="KEGG" id="ptm:GSPATT00004199001"/>
<feature type="region of interest" description="Disordered" evidence="1">
    <location>
        <begin position="67"/>
        <end position="91"/>
    </location>
</feature>
<feature type="region of interest" description="Disordered" evidence="1">
    <location>
        <begin position="1"/>
        <end position="44"/>
    </location>
</feature>
<sequence>MNNQISKEGDQGLLESMAEGDPQNEESSFIQQEHQYNSHQSIKKNKITCNSEEDVISKISHMRLNPINKSIQKQSKSRRDGVHTQNLHNRKSDIFQYVEESNFNYPLQYEEGEFNVIQTD</sequence>
<proteinExistence type="predicted"/>
<feature type="compositionally biased region" description="Polar residues" evidence="1">
    <location>
        <begin position="25"/>
        <end position="40"/>
    </location>
</feature>
<accession>A0EDG3</accession>